<comment type="caution">
    <text evidence="1">The sequence shown here is derived from an EMBL/GenBank/DDBJ whole genome shotgun (WGS) entry which is preliminary data.</text>
</comment>
<dbReference type="OrthoDB" id="496981at2759"/>
<dbReference type="PANTHER" id="PTHR48100">
    <property type="entry name" value="BROAD-SPECIFICITY PHOSPHATASE YOR283W-RELATED"/>
    <property type="match status" value="1"/>
</dbReference>
<evidence type="ECO:0008006" key="3">
    <source>
        <dbReference type="Google" id="ProtNLM"/>
    </source>
</evidence>
<dbReference type="PANTHER" id="PTHR48100:SF1">
    <property type="entry name" value="HISTIDINE PHOSPHATASE FAMILY PROTEIN-RELATED"/>
    <property type="match status" value="1"/>
</dbReference>
<evidence type="ECO:0000313" key="2">
    <source>
        <dbReference type="Proteomes" id="UP000697127"/>
    </source>
</evidence>
<proteinExistence type="predicted"/>
<dbReference type="InterPro" id="IPR050275">
    <property type="entry name" value="PGM_Phosphatase"/>
</dbReference>
<dbReference type="InterPro" id="IPR013078">
    <property type="entry name" value="His_Pase_superF_clade-1"/>
</dbReference>
<dbReference type="SUPFAM" id="SSF53254">
    <property type="entry name" value="Phosphoglycerate mutase-like"/>
    <property type="match status" value="1"/>
</dbReference>
<reference evidence="1" key="1">
    <citation type="submission" date="2020-11" db="EMBL/GenBank/DDBJ databases">
        <title>Kefir isolates.</title>
        <authorList>
            <person name="Marcisauskas S."/>
            <person name="Kim Y."/>
            <person name="Blasche S."/>
        </authorList>
    </citation>
    <scope>NUCLEOTIDE SEQUENCE</scope>
    <source>
        <strain evidence="1">Olga-1</strain>
    </source>
</reference>
<gene>
    <name evidence="1" type="ORF">C6P40_004412</name>
</gene>
<dbReference type="AlphaFoldDB" id="A0A9P6WQ25"/>
<accession>A0A9P6WQ25</accession>
<dbReference type="GO" id="GO:0016791">
    <property type="term" value="F:phosphatase activity"/>
    <property type="evidence" value="ECO:0007669"/>
    <property type="project" value="TreeGrafter"/>
</dbReference>
<organism evidence="1 2">
    <name type="scientific">Pichia californica</name>
    <dbReference type="NCBI Taxonomy" id="460514"/>
    <lineage>
        <taxon>Eukaryota</taxon>
        <taxon>Fungi</taxon>
        <taxon>Dikarya</taxon>
        <taxon>Ascomycota</taxon>
        <taxon>Saccharomycotina</taxon>
        <taxon>Pichiomycetes</taxon>
        <taxon>Pichiales</taxon>
        <taxon>Pichiaceae</taxon>
        <taxon>Pichia</taxon>
    </lineage>
</organism>
<name>A0A9P6WQ25_9ASCO</name>
<dbReference type="GO" id="GO:0005737">
    <property type="term" value="C:cytoplasm"/>
    <property type="evidence" value="ECO:0007669"/>
    <property type="project" value="TreeGrafter"/>
</dbReference>
<dbReference type="CDD" id="cd07067">
    <property type="entry name" value="HP_PGM_like"/>
    <property type="match status" value="1"/>
</dbReference>
<dbReference type="EMBL" id="PUHW01000006">
    <property type="protein sequence ID" value="KAG0691161.1"/>
    <property type="molecule type" value="Genomic_DNA"/>
</dbReference>
<keyword evidence="2" id="KW-1185">Reference proteome</keyword>
<sequence length="331" mass="37919">MSLIEVNACDKLDAIVPDEEYILYNEKLNKRNPEWSFSIVPGFFKQSAPETDDLTYNSFDDHLGLSDGLTWPSLVAKLDELNKSSDPSKERYKLIFSARHGQGYHNLAVQIFGIDEWNNHYSHLEGATTPDGIKLNWAPDPFLTEKGQNQAKLMNATLKKEIKDFNCPLPTKLFSSPFTRSCQTLYITMDGICMNNKIEDSEKPLIAPSRLTPLIKEDLRETIGEHLCDKRSDKSTIEKRLNGWDFRFENGFQHDDIYYKDDWREPIHEQALRANSFLQDVFSNDEYVNDQIVYSTSHSGEMKALIIATGHRQYAVPTAGMIPMLIKAVKN</sequence>
<protein>
    <recommendedName>
        <fullName evidence="3">Phosphomutase</fullName>
    </recommendedName>
</protein>
<dbReference type="Proteomes" id="UP000697127">
    <property type="component" value="Unassembled WGS sequence"/>
</dbReference>
<dbReference type="Gene3D" id="3.40.50.1240">
    <property type="entry name" value="Phosphoglycerate mutase-like"/>
    <property type="match status" value="1"/>
</dbReference>
<evidence type="ECO:0000313" key="1">
    <source>
        <dbReference type="EMBL" id="KAG0691161.1"/>
    </source>
</evidence>
<dbReference type="InterPro" id="IPR029033">
    <property type="entry name" value="His_PPase_superfam"/>
</dbReference>